<dbReference type="EMBL" id="KY554768">
    <property type="protein sequence ID" value="ARM66188.1"/>
    <property type="molecule type" value="Genomic_DNA"/>
</dbReference>
<gene>
    <name evidence="1" type="ORF">AM1_061</name>
</gene>
<name>A0A1W6JJ03_9CAUD</name>
<accession>A0A1W6JJ03</accession>
<reference evidence="1 2" key="1">
    <citation type="journal article" date="2017" name="Viruses">
        <title>Phage Biodiversity in Artisanal Cheese Wheys Reflects the Complexity of the Fermentation Process.</title>
        <authorList>
            <person name="Mahony J."/>
            <person name="Moscarelli A."/>
            <person name="Kelleher P."/>
            <person name="Lugli G.A."/>
            <person name="Ventura M."/>
            <person name="Settanni L."/>
            <person name="van Sinderen D."/>
        </authorList>
    </citation>
    <scope>NUCLEOTIDE SEQUENCE [LARGE SCALE GENOMIC DNA]</scope>
</reference>
<evidence type="ECO:0000313" key="2">
    <source>
        <dbReference type="Proteomes" id="UP000221405"/>
    </source>
</evidence>
<organism evidence="1 2">
    <name type="scientific">Lactococcus phage AM1</name>
    <dbReference type="NCBI Taxonomy" id="1965467"/>
    <lineage>
        <taxon>Viruses</taxon>
        <taxon>Duplodnaviria</taxon>
        <taxon>Heunggongvirae</taxon>
        <taxon>Uroviricota</taxon>
        <taxon>Caudoviricetes</taxon>
        <taxon>Audreyjarvisvirus</taxon>
        <taxon>Audreyjarvisvirus AM1</taxon>
    </lineage>
</organism>
<proteinExistence type="predicted"/>
<keyword evidence="2" id="KW-1185">Reference proteome</keyword>
<sequence>MNIKDKKQLVVLWNQLVDEQGLIKVYESGEVGIETNKLHYDKDNSLVVFTPKENGEQN</sequence>
<protein>
    <submittedName>
        <fullName evidence="1">Uncharacterized protein</fullName>
    </submittedName>
</protein>
<dbReference type="Proteomes" id="UP000221405">
    <property type="component" value="Segment"/>
</dbReference>
<evidence type="ECO:0000313" key="1">
    <source>
        <dbReference type="EMBL" id="ARM66188.1"/>
    </source>
</evidence>